<dbReference type="PATRIC" id="fig|1679170.3.peg.5"/>
<reference evidence="2" key="1">
    <citation type="submission" date="2015-07" db="EMBL/GenBank/DDBJ databases">
        <title>Genome sequencing project for genomic taxonomy and phylogenomics of Bacillus-like bacteria.</title>
        <authorList>
            <person name="Liu B."/>
            <person name="Wang J."/>
            <person name="Zhu Y."/>
            <person name="Liu G."/>
            <person name="Chen Q."/>
            <person name="Chen Z."/>
            <person name="Lan J."/>
            <person name="Che J."/>
            <person name="Ge C."/>
            <person name="Shi H."/>
            <person name="Pan Z."/>
            <person name="Liu X."/>
        </authorList>
    </citation>
    <scope>NUCLEOTIDE SEQUENCE [LARGE SCALE GENOMIC DNA]</scope>
    <source>
        <strain evidence="2">FJAT-27997</strain>
    </source>
</reference>
<sequence length="67" mass="7595">MNPSWSKVWNPDNLGSNYFRLMPLSYEWKVQLCLQLGWQRGLTLVPFIGTGVFCVPGTNCNQNEGGM</sequence>
<dbReference type="AlphaFoldDB" id="A0A0K9GN79"/>
<name>A0A0K9GN79_9BACI</name>
<dbReference type="Proteomes" id="UP000037146">
    <property type="component" value="Unassembled WGS sequence"/>
</dbReference>
<organism evidence="1 2">
    <name type="scientific">Peribacillus loiseleuriae</name>
    <dbReference type="NCBI Taxonomy" id="1679170"/>
    <lineage>
        <taxon>Bacteria</taxon>
        <taxon>Bacillati</taxon>
        <taxon>Bacillota</taxon>
        <taxon>Bacilli</taxon>
        <taxon>Bacillales</taxon>
        <taxon>Bacillaceae</taxon>
        <taxon>Peribacillus</taxon>
    </lineage>
</organism>
<dbReference type="EMBL" id="LFZW01000001">
    <property type="protein sequence ID" value="KMY48128.1"/>
    <property type="molecule type" value="Genomic_DNA"/>
</dbReference>
<comment type="caution">
    <text evidence="1">The sequence shown here is derived from an EMBL/GenBank/DDBJ whole genome shotgun (WGS) entry which is preliminary data.</text>
</comment>
<evidence type="ECO:0000313" key="1">
    <source>
        <dbReference type="EMBL" id="KMY48128.1"/>
    </source>
</evidence>
<protein>
    <submittedName>
        <fullName evidence="1">Uncharacterized protein</fullName>
    </submittedName>
</protein>
<dbReference type="STRING" id="1679170.AC625_00025"/>
<keyword evidence="2" id="KW-1185">Reference proteome</keyword>
<gene>
    <name evidence="1" type="ORF">AC625_00025</name>
</gene>
<proteinExistence type="predicted"/>
<accession>A0A0K9GN79</accession>
<evidence type="ECO:0000313" key="2">
    <source>
        <dbReference type="Proteomes" id="UP000037146"/>
    </source>
</evidence>